<name>A0A6J7NQU0_9ZZZZ</name>
<sequence length="238" mass="25665">MEHERQLVDVAHVGSVHHCLLVDIAKVGDLALHHIVNRGARATHDHVGLDATAAQLGDRVLRGLCLLLVGRSDKRYERHVQIADVVTAGNLAELADRLKEREDLDVAHGAANLGDNNVNVLLSDPLDPADDLVGDVRDDLHGLAEVVTASLSSKYCLIDRPGCRVRQTVEVLVNEAFVVPEIKVCLATVIGDVHLAVLVRVHGSRIDVDVRIELLHGDPKATHLEKSTEGGGGETLTQ</sequence>
<protein>
    <submittedName>
        <fullName evidence="1">Unannotated protein</fullName>
    </submittedName>
</protein>
<dbReference type="AntiFam" id="ANF00280">
    <property type="entry name" value="Spurious ORF (shadow ORF of PyrG)"/>
</dbReference>
<proteinExistence type="predicted"/>
<reference evidence="1" key="1">
    <citation type="submission" date="2020-05" db="EMBL/GenBank/DDBJ databases">
        <authorList>
            <person name="Chiriac C."/>
            <person name="Salcher M."/>
            <person name="Ghai R."/>
            <person name="Kavagutti S V."/>
        </authorList>
    </citation>
    <scope>NUCLEOTIDE SEQUENCE</scope>
</reference>
<dbReference type="EMBL" id="CAFBON010000147">
    <property type="protein sequence ID" value="CAB4995417.1"/>
    <property type="molecule type" value="Genomic_DNA"/>
</dbReference>
<evidence type="ECO:0000313" key="1">
    <source>
        <dbReference type="EMBL" id="CAB4995417.1"/>
    </source>
</evidence>
<accession>A0A6J7NQU0</accession>
<organism evidence="1">
    <name type="scientific">freshwater metagenome</name>
    <dbReference type="NCBI Taxonomy" id="449393"/>
    <lineage>
        <taxon>unclassified sequences</taxon>
        <taxon>metagenomes</taxon>
        <taxon>ecological metagenomes</taxon>
    </lineage>
</organism>
<dbReference type="AlphaFoldDB" id="A0A6J7NQU0"/>
<gene>
    <name evidence="1" type="ORF">UFOPK3954_01425</name>
</gene>